<keyword evidence="5" id="KW-1185">Reference proteome</keyword>
<dbReference type="Proteomes" id="UP000642748">
    <property type="component" value="Unassembled WGS sequence"/>
</dbReference>
<accession>A0A8J3VSF2</accession>
<dbReference type="SUPFAM" id="SSF52091">
    <property type="entry name" value="SpoIIaa-like"/>
    <property type="match status" value="1"/>
</dbReference>
<organism evidence="4 5">
    <name type="scientific">Rugosimonospora africana</name>
    <dbReference type="NCBI Taxonomy" id="556532"/>
    <lineage>
        <taxon>Bacteria</taxon>
        <taxon>Bacillati</taxon>
        <taxon>Actinomycetota</taxon>
        <taxon>Actinomycetes</taxon>
        <taxon>Micromonosporales</taxon>
        <taxon>Micromonosporaceae</taxon>
        <taxon>Rugosimonospora</taxon>
    </lineage>
</organism>
<evidence type="ECO:0000256" key="1">
    <source>
        <dbReference type="ARBA" id="ARBA00009013"/>
    </source>
</evidence>
<evidence type="ECO:0000259" key="3">
    <source>
        <dbReference type="PROSITE" id="PS50801"/>
    </source>
</evidence>
<dbReference type="AlphaFoldDB" id="A0A8J3VSF2"/>
<dbReference type="PROSITE" id="PS50801">
    <property type="entry name" value="STAS"/>
    <property type="match status" value="1"/>
</dbReference>
<dbReference type="InterPro" id="IPR002645">
    <property type="entry name" value="STAS_dom"/>
</dbReference>
<proteinExistence type="inferred from homology"/>
<dbReference type="PANTHER" id="PTHR33495">
    <property type="entry name" value="ANTI-SIGMA FACTOR ANTAGONIST TM_1081-RELATED-RELATED"/>
    <property type="match status" value="1"/>
</dbReference>
<dbReference type="InterPro" id="IPR058548">
    <property type="entry name" value="MlaB-like_STAS"/>
</dbReference>
<dbReference type="Gene3D" id="3.30.750.24">
    <property type="entry name" value="STAS domain"/>
    <property type="match status" value="1"/>
</dbReference>
<comment type="similarity">
    <text evidence="1 2">Belongs to the anti-sigma-factor antagonist family.</text>
</comment>
<comment type="caution">
    <text evidence="4">The sequence shown here is derived from an EMBL/GenBank/DDBJ whole genome shotgun (WGS) entry which is preliminary data.</text>
</comment>
<evidence type="ECO:0000313" key="5">
    <source>
        <dbReference type="Proteomes" id="UP000642748"/>
    </source>
</evidence>
<gene>
    <name evidence="4" type="ORF">Raf01_51760</name>
</gene>
<name>A0A8J3VSF2_9ACTN</name>
<dbReference type="RefSeq" id="WP_239133905.1">
    <property type="nucleotide sequence ID" value="NZ_BONZ01000049.1"/>
</dbReference>
<evidence type="ECO:0000256" key="2">
    <source>
        <dbReference type="RuleBase" id="RU003749"/>
    </source>
</evidence>
<dbReference type="InterPro" id="IPR036513">
    <property type="entry name" value="STAS_dom_sf"/>
</dbReference>
<protein>
    <recommendedName>
        <fullName evidence="2">Anti-sigma factor antagonist</fullName>
    </recommendedName>
</protein>
<dbReference type="NCBIfam" id="TIGR00377">
    <property type="entry name" value="ant_ant_sig"/>
    <property type="match status" value="1"/>
</dbReference>
<sequence length="119" mass="12539">MSTLTITVRMDSNGAVQINPAGEIDADNCHELREQVGSMLATNPPPLIKVDMSLVKFIDSVGIGALVACYHAAAASGVRLVVSNPTAYVHRILYISGLLGLFGSPARLPERGRRPAPTG</sequence>
<dbReference type="GO" id="GO:0043856">
    <property type="term" value="F:anti-sigma factor antagonist activity"/>
    <property type="evidence" value="ECO:0007669"/>
    <property type="project" value="InterPro"/>
</dbReference>
<dbReference type="CDD" id="cd07043">
    <property type="entry name" value="STAS_anti-anti-sigma_factors"/>
    <property type="match status" value="1"/>
</dbReference>
<dbReference type="InterPro" id="IPR003658">
    <property type="entry name" value="Anti-sigma_ant"/>
</dbReference>
<dbReference type="PANTHER" id="PTHR33495:SF2">
    <property type="entry name" value="ANTI-SIGMA FACTOR ANTAGONIST TM_1081-RELATED"/>
    <property type="match status" value="1"/>
</dbReference>
<dbReference type="EMBL" id="BONZ01000049">
    <property type="protein sequence ID" value="GIH17004.1"/>
    <property type="molecule type" value="Genomic_DNA"/>
</dbReference>
<evidence type="ECO:0000313" key="4">
    <source>
        <dbReference type="EMBL" id="GIH17004.1"/>
    </source>
</evidence>
<feature type="domain" description="STAS" evidence="3">
    <location>
        <begin position="13"/>
        <end position="98"/>
    </location>
</feature>
<reference evidence="4" key="1">
    <citation type="submission" date="2021-01" db="EMBL/GenBank/DDBJ databases">
        <title>Whole genome shotgun sequence of Rugosimonospora africana NBRC 104875.</title>
        <authorList>
            <person name="Komaki H."/>
            <person name="Tamura T."/>
        </authorList>
    </citation>
    <scope>NUCLEOTIDE SEQUENCE</scope>
    <source>
        <strain evidence="4">NBRC 104875</strain>
    </source>
</reference>
<dbReference type="Pfam" id="PF13466">
    <property type="entry name" value="STAS_2"/>
    <property type="match status" value="1"/>
</dbReference>